<protein>
    <submittedName>
        <fullName evidence="2">Uncharacterized protein</fullName>
    </submittedName>
</protein>
<feature type="region of interest" description="Disordered" evidence="1">
    <location>
        <begin position="44"/>
        <end position="76"/>
    </location>
</feature>
<accession>A0A5C3MLY6</accession>
<keyword evidence="3" id="KW-1185">Reference proteome</keyword>
<dbReference type="EMBL" id="ML213530">
    <property type="protein sequence ID" value="TFK46422.1"/>
    <property type="molecule type" value="Genomic_DNA"/>
</dbReference>
<sequence>MVVIARTLHDMSRNIPMDLARQYEIAKLMKLSFRSSCLLYHTQRKRLPDNTTSQSPEDFFPAGTDPTKKPSSPAPA</sequence>
<evidence type="ECO:0000313" key="3">
    <source>
        <dbReference type="Proteomes" id="UP000305948"/>
    </source>
</evidence>
<dbReference type="AlphaFoldDB" id="A0A5C3MLY6"/>
<dbReference type="Proteomes" id="UP000305948">
    <property type="component" value="Unassembled WGS sequence"/>
</dbReference>
<organism evidence="2 3">
    <name type="scientific">Heliocybe sulcata</name>
    <dbReference type="NCBI Taxonomy" id="5364"/>
    <lineage>
        <taxon>Eukaryota</taxon>
        <taxon>Fungi</taxon>
        <taxon>Dikarya</taxon>
        <taxon>Basidiomycota</taxon>
        <taxon>Agaricomycotina</taxon>
        <taxon>Agaricomycetes</taxon>
        <taxon>Gloeophyllales</taxon>
        <taxon>Gloeophyllaceae</taxon>
        <taxon>Heliocybe</taxon>
    </lineage>
</organism>
<evidence type="ECO:0000256" key="1">
    <source>
        <dbReference type="SAM" id="MobiDB-lite"/>
    </source>
</evidence>
<reference evidence="2 3" key="1">
    <citation type="journal article" date="2019" name="Nat. Ecol. Evol.">
        <title>Megaphylogeny resolves global patterns of mushroom evolution.</title>
        <authorList>
            <person name="Varga T."/>
            <person name="Krizsan K."/>
            <person name="Foldi C."/>
            <person name="Dima B."/>
            <person name="Sanchez-Garcia M."/>
            <person name="Sanchez-Ramirez S."/>
            <person name="Szollosi G.J."/>
            <person name="Szarkandi J.G."/>
            <person name="Papp V."/>
            <person name="Albert L."/>
            <person name="Andreopoulos W."/>
            <person name="Angelini C."/>
            <person name="Antonin V."/>
            <person name="Barry K.W."/>
            <person name="Bougher N.L."/>
            <person name="Buchanan P."/>
            <person name="Buyck B."/>
            <person name="Bense V."/>
            <person name="Catcheside P."/>
            <person name="Chovatia M."/>
            <person name="Cooper J."/>
            <person name="Damon W."/>
            <person name="Desjardin D."/>
            <person name="Finy P."/>
            <person name="Geml J."/>
            <person name="Haridas S."/>
            <person name="Hughes K."/>
            <person name="Justo A."/>
            <person name="Karasinski D."/>
            <person name="Kautmanova I."/>
            <person name="Kiss B."/>
            <person name="Kocsube S."/>
            <person name="Kotiranta H."/>
            <person name="LaButti K.M."/>
            <person name="Lechner B.E."/>
            <person name="Liimatainen K."/>
            <person name="Lipzen A."/>
            <person name="Lukacs Z."/>
            <person name="Mihaltcheva S."/>
            <person name="Morgado L.N."/>
            <person name="Niskanen T."/>
            <person name="Noordeloos M.E."/>
            <person name="Ohm R.A."/>
            <person name="Ortiz-Santana B."/>
            <person name="Ovrebo C."/>
            <person name="Racz N."/>
            <person name="Riley R."/>
            <person name="Savchenko A."/>
            <person name="Shiryaev A."/>
            <person name="Soop K."/>
            <person name="Spirin V."/>
            <person name="Szebenyi C."/>
            <person name="Tomsovsky M."/>
            <person name="Tulloss R.E."/>
            <person name="Uehling J."/>
            <person name="Grigoriev I.V."/>
            <person name="Vagvolgyi C."/>
            <person name="Papp T."/>
            <person name="Martin F.M."/>
            <person name="Miettinen O."/>
            <person name="Hibbett D.S."/>
            <person name="Nagy L.G."/>
        </authorList>
    </citation>
    <scope>NUCLEOTIDE SEQUENCE [LARGE SCALE GENOMIC DNA]</scope>
    <source>
        <strain evidence="2 3">OMC1185</strain>
    </source>
</reference>
<name>A0A5C3MLY6_9AGAM</name>
<evidence type="ECO:0000313" key="2">
    <source>
        <dbReference type="EMBL" id="TFK46422.1"/>
    </source>
</evidence>
<gene>
    <name evidence="2" type="ORF">OE88DRAFT_1667809</name>
</gene>
<proteinExistence type="predicted"/>